<dbReference type="CDD" id="cd00075">
    <property type="entry name" value="HATPase"/>
    <property type="match status" value="1"/>
</dbReference>
<feature type="coiled-coil region" evidence="1">
    <location>
        <begin position="592"/>
        <end position="622"/>
    </location>
</feature>
<dbReference type="InterPro" id="IPR036890">
    <property type="entry name" value="HATPase_C_sf"/>
</dbReference>
<dbReference type="AlphaFoldDB" id="A0A6N3GI66"/>
<dbReference type="InterPro" id="IPR003594">
    <property type="entry name" value="HATPase_dom"/>
</dbReference>
<keyword evidence="5" id="KW-0808">Transferase</keyword>
<feature type="domain" description="Histidine kinase/HSP90-like ATPase" evidence="3">
    <location>
        <begin position="873"/>
        <end position="969"/>
    </location>
</feature>
<organism evidence="5">
    <name type="scientific">Roseburia intestinalis</name>
    <dbReference type="NCBI Taxonomy" id="166486"/>
    <lineage>
        <taxon>Bacteria</taxon>
        <taxon>Bacillati</taxon>
        <taxon>Bacillota</taxon>
        <taxon>Clostridia</taxon>
        <taxon>Lachnospirales</taxon>
        <taxon>Lachnospiraceae</taxon>
        <taxon>Roseburia</taxon>
    </lineage>
</organism>
<dbReference type="Gene3D" id="3.30.565.10">
    <property type="entry name" value="Histidine kinase-like ATPase, C-terminal domain"/>
    <property type="match status" value="2"/>
</dbReference>
<keyword evidence="1" id="KW-0175">Coiled coil</keyword>
<gene>
    <name evidence="5" type="ORF">RILFYP67_02709</name>
</gene>
<accession>A0A6N3GI66</accession>
<dbReference type="GO" id="GO:0016301">
    <property type="term" value="F:kinase activity"/>
    <property type="evidence" value="ECO:0007669"/>
    <property type="project" value="UniProtKB-KW"/>
</dbReference>
<dbReference type="InterPro" id="IPR043836">
    <property type="entry name" value="DHp"/>
</dbReference>
<name>A0A6N3GI66_9FIRM</name>
<evidence type="ECO:0000256" key="2">
    <source>
        <dbReference type="SAM" id="MobiDB-lite"/>
    </source>
</evidence>
<keyword evidence="5" id="KW-0418">Kinase</keyword>
<sequence length="976" mass="114372">MANFRTKARAIDLLGRNQIADLPTAITELWKNGYDAYGDYLDAGLYRAGYKDVKYDIFTISDDGFGMNESDILNKWIVIGTDNKKNSDNFIPLEDRFGKEERVPLGEKGIGRLSVTYLGNHMLMITKKLNQPFQLVFMNWKALENYQLYLDEVEIPTAEILNLEQINEKYQYLQELYLENFQSESWKNFINLKEDILSEIAKYKNVPTAVMKKVQNHFQEKGHGTYFIIFDPINEIVDLEKEQESNLKEEQEDISEQTKYVRSALSGLFNPFDKKLLEERKNILGEDIGKTPSFTIYTPDGNEHDFLQLKDFFSEEEFTSCEHWIDGSFDDTGCFSGKIKVFGKVEEYSYISRKRPKCKIGNLRLKLAFWEGAKANTSMSEEKWHLYENKGEVFSGLYVYRDGFRVLPYGRTDFDFLEFEKNRSKSAGIYYFSHRKMFGFIGITKKENSRLIDKSGREGFVANDAYRAMKTMLMEFFKQIAKEKYGTNSEQRKEQKEQNKKKKEREDLIKQEKKRNYQAVVQIRKQIMDNRKVMEEKKNEILILQKEIDTIILKKKTLNEEARDVFAKLGSLKRDINALRINVSPDITLTGNDSINDLLHDYEDDRDELEKVLEDCDKTANEHVYVNILKDEYSNKYALMKKEIEGMFDTVEKSISENFKEISKQLDKKVLESKSIIYRLSPTEINIDLLSEEETIKRMEELDIVLNSVRQEYENVYFPFIKQFENITFEKDYTKTLEAYKSKEIELTKQIDSFYELAQIGMSIEVIDHQFNVLYAQIASALSKLGDMSKKSSEVLEIYNPLKMSFQHLESNHKMLMPMYRTTRRNKTNISGRDIVEVIDNFYGKVLKRDGIEFVYSEEFANYTIYSFESIIMPVFLNIINNAIYWVAYGNERKRIEIKIRDNEILIMNSGAKMSYTELTRCFEIFYTKKASGRGIGLYLAKKCLNSIDMDIYATNDKEYNILDGACFVICQHEGE</sequence>
<evidence type="ECO:0000256" key="1">
    <source>
        <dbReference type="SAM" id="Coils"/>
    </source>
</evidence>
<protein>
    <submittedName>
        <fullName evidence="5">Sensory histidine kinase AtoS</fullName>
    </submittedName>
</protein>
<dbReference type="SUPFAM" id="SSF55874">
    <property type="entry name" value="ATPase domain of HSP90 chaperone/DNA topoisomerase II/histidine kinase"/>
    <property type="match status" value="2"/>
</dbReference>
<feature type="domain" description="Dimerisation and histidine phosphotransfer (DHp)" evidence="4">
    <location>
        <begin position="759"/>
        <end position="825"/>
    </location>
</feature>
<dbReference type="EMBL" id="CACRUM010000083">
    <property type="protein sequence ID" value="VYU63733.1"/>
    <property type="molecule type" value="Genomic_DNA"/>
</dbReference>
<evidence type="ECO:0000259" key="4">
    <source>
        <dbReference type="Pfam" id="PF19191"/>
    </source>
</evidence>
<dbReference type="Pfam" id="PF13589">
    <property type="entry name" value="HATPase_c_3"/>
    <property type="match status" value="1"/>
</dbReference>
<evidence type="ECO:0000313" key="5">
    <source>
        <dbReference type="EMBL" id="VYU63733.1"/>
    </source>
</evidence>
<feature type="region of interest" description="Disordered" evidence="2">
    <location>
        <begin position="487"/>
        <end position="509"/>
    </location>
</feature>
<proteinExistence type="predicted"/>
<reference evidence="5" key="1">
    <citation type="submission" date="2019-11" db="EMBL/GenBank/DDBJ databases">
        <authorList>
            <person name="Feng L."/>
        </authorList>
    </citation>
    <scope>NUCLEOTIDE SEQUENCE</scope>
    <source>
        <strain evidence="5">RintestinalisLFYP67</strain>
    </source>
</reference>
<evidence type="ECO:0000259" key="3">
    <source>
        <dbReference type="Pfam" id="PF02518"/>
    </source>
</evidence>
<dbReference type="RefSeq" id="WP_176934047.1">
    <property type="nucleotide sequence ID" value="NZ_CACRUM010000083.1"/>
</dbReference>
<dbReference type="Pfam" id="PF02518">
    <property type="entry name" value="HATPase_c"/>
    <property type="match status" value="1"/>
</dbReference>
<dbReference type="Pfam" id="PF19191">
    <property type="entry name" value="HEF_HK"/>
    <property type="match status" value="1"/>
</dbReference>